<reference evidence="2" key="1">
    <citation type="submission" date="2022-07" db="EMBL/GenBank/DDBJ databases">
        <title>Chromosome-level genome of Muraenolepis orangiensis.</title>
        <authorList>
            <person name="Kim J."/>
        </authorList>
    </citation>
    <scope>NUCLEOTIDE SEQUENCE</scope>
    <source>
        <strain evidence="2">KU_S4_2022</strain>
        <tissue evidence="2">Muscle</tissue>
    </source>
</reference>
<protein>
    <submittedName>
        <fullName evidence="2">Uncharacterized protein</fullName>
    </submittedName>
</protein>
<feature type="compositionally biased region" description="Basic and acidic residues" evidence="1">
    <location>
        <begin position="853"/>
        <end position="863"/>
    </location>
</feature>
<evidence type="ECO:0000313" key="2">
    <source>
        <dbReference type="EMBL" id="KAJ3600829.1"/>
    </source>
</evidence>
<name>A0A9Q0E4G6_9TELE</name>
<sequence>MVTVLLCSPDQGRSTLRLNPVSGSTVTMATEADSPSNPVSPVSLDDHGLWMTLDLLRPDPPPRSTSGAPCAVDDEPVDDVFLPPSPPQCAAPPPGGATPAAKTPVHDGGVSCAFGGTGEVTEAEGNPPGLGLHPAERQTEAEHSEAAGVDEVTGSERQQDPKRDPEEPEEPESMETQTRREEEDSNASQGMECMITAGGNGTLLQTSGNASEEPHSPDTAGNRSEDPEEGSGSRSCRTGEKISTMRDSDEECKVSNSPPSDLEYGQEEDDNGDVLHSGQAKEVVKKLTQSTGDCEDTGSVAAHTHSHNSSNAGIAGHNCLASNVTDLISIVTAQDEKHLPERHLVDILMEVPDVLVAEVTREVEDRIDIRPLDYGTTAKDRRVRRESASSDTLPSFPTNLAVQSFIDGLTEHLLRSPEPEGGEAQLDGSGAISSVIQQGELLLQRLQWVQDRQDTQEPPSTRQPAGVSVNQTSSEGEEWEVARGVLWNEGENLRAECEGGAVEEEAKVEHRSNLVEEDGQREGQAKSKRREESDNEEVTSALSVDPTAGIRPQHRVPGLEDIKDDDQRDHGGLSADFPPIYNQEQSTITVVPSTAETFVAEIREIDQHLQKARLLFKLTDNPDVLEIPFKTPILLKWPQGEETGTAQSLALQFSEQKMHKETRQEHQRELAQVNQGAEFHKEATRQLKETKRLFEGDGQGSTKGVVRLSRTPITDPVYPSMLERTRSLEGLSPWSEAVCRTESLRVPRPVGTERGRRWERCISRSPVAGTSSYPTWDQHLRHHRSMVSLNVDAPASNQGSWNKTHGPEAFLAENPFFKLRPVLSCQPEVQKDIQEARERDEELRRQRCTLYGESREPQEEEHSTAAAHGAADARQQSRGKLDRIWPPPPRPDEQSSGQTQGSGAPRPGGHVTGLWQRWEAATSPGPNTDRS</sequence>
<gene>
    <name evidence="2" type="ORF">NHX12_031804</name>
</gene>
<feature type="compositionally biased region" description="Basic and acidic residues" evidence="1">
    <location>
        <begin position="557"/>
        <end position="571"/>
    </location>
</feature>
<feature type="compositionally biased region" description="Basic and acidic residues" evidence="1">
    <location>
        <begin position="504"/>
        <end position="532"/>
    </location>
</feature>
<feature type="region of interest" description="Disordered" evidence="1">
    <location>
        <begin position="497"/>
        <end position="579"/>
    </location>
</feature>
<evidence type="ECO:0000313" key="3">
    <source>
        <dbReference type="Proteomes" id="UP001148018"/>
    </source>
</evidence>
<evidence type="ECO:0000256" key="1">
    <source>
        <dbReference type="SAM" id="MobiDB-lite"/>
    </source>
</evidence>
<dbReference type="EMBL" id="JANIIK010000047">
    <property type="protein sequence ID" value="KAJ3600829.1"/>
    <property type="molecule type" value="Genomic_DNA"/>
</dbReference>
<feature type="compositionally biased region" description="Polar residues" evidence="1">
    <location>
        <begin position="456"/>
        <end position="474"/>
    </location>
</feature>
<feature type="region of interest" description="Disordered" evidence="1">
    <location>
        <begin position="451"/>
        <end position="478"/>
    </location>
</feature>
<comment type="caution">
    <text evidence="2">The sequence shown here is derived from an EMBL/GenBank/DDBJ whole genome shotgun (WGS) entry which is preliminary data.</text>
</comment>
<feature type="compositionally biased region" description="Basic and acidic residues" evidence="1">
    <location>
        <begin position="237"/>
        <end position="253"/>
    </location>
</feature>
<keyword evidence="3" id="KW-1185">Reference proteome</keyword>
<dbReference type="OrthoDB" id="8902708at2759"/>
<feature type="region of interest" description="Disordered" evidence="1">
    <location>
        <begin position="59"/>
        <end position="274"/>
    </location>
</feature>
<feature type="compositionally biased region" description="Pro residues" evidence="1">
    <location>
        <begin position="83"/>
        <end position="96"/>
    </location>
</feature>
<dbReference type="Proteomes" id="UP001148018">
    <property type="component" value="Unassembled WGS sequence"/>
</dbReference>
<dbReference type="AlphaFoldDB" id="A0A9Q0E4G6"/>
<proteinExistence type="predicted"/>
<feature type="region of interest" description="Disordered" evidence="1">
    <location>
        <begin position="850"/>
        <end position="931"/>
    </location>
</feature>
<organism evidence="2 3">
    <name type="scientific">Muraenolepis orangiensis</name>
    <name type="common">Patagonian moray cod</name>
    <dbReference type="NCBI Taxonomy" id="630683"/>
    <lineage>
        <taxon>Eukaryota</taxon>
        <taxon>Metazoa</taxon>
        <taxon>Chordata</taxon>
        <taxon>Craniata</taxon>
        <taxon>Vertebrata</taxon>
        <taxon>Euteleostomi</taxon>
        <taxon>Actinopterygii</taxon>
        <taxon>Neopterygii</taxon>
        <taxon>Teleostei</taxon>
        <taxon>Neoteleostei</taxon>
        <taxon>Acanthomorphata</taxon>
        <taxon>Zeiogadaria</taxon>
        <taxon>Gadariae</taxon>
        <taxon>Gadiformes</taxon>
        <taxon>Muraenolepidoidei</taxon>
        <taxon>Muraenolepididae</taxon>
        <taxon>Muraenolepis</taxon>
    </lineage>
</organism>
<feature type="compositionally biased region" description="Basic and acidic residues" evidence="1">
    <location>
        <begin position="134"/>
        <end position="145"/>
    </location>
</feature>
<accession>A0A9Q0E4G6</accession>